<feature type="compositionally biased region" description="Basic and acidic residues" evidence="1">
    <location>
        <begin position="104"/>
        <end position="119"/>
    </location>
</feature>
<proteinExistence type="predicted"/>
<feature type="region of interest" description="Disordered" evidence="1">
    <location>
        <begin position="93"/>
        <end position="119"/>
    </location>
</feature>
<accession>A0A6J5KTQ8</accession>
<feature type="region of interest" description="Disordered" evidence="1">
    <location>
        <begin position="159"/>
        <end position="178"/>
    </location>
</feature>
<sequence>MKTFQEHIVKTGSKYRLVSKTTGRNLGTYPTKAGAEKRERQVQYFKHTNEASNKDKKAGIISTVSDNILQKVDNLAKQKTQNESMRALTRSINQAQGRTSALDYPERKEKEYSPKTSLKDKFKSAIKSLSMKRRALAEEKKLSHDEVIEKSKEMVRKASASYQKGKATQAAFKSSKKK</sequence>
<name>A0A6J5KTQ8_9CAUD</name>
<dbReference type="EMBL" id="LR796178">
    <property type="protein sequence ID" value="CAB4124287.1"/>
    <property type="molecule type" value="Genomic_DNA"/>
</dbReference>
<organism evidence="2">
    <name type="scientific">uncultured Caudovirales phage</name>
    <dbReference type="NCBI Taxonomy" id="2100421"/>
    <lineage>
        <taxon>Viruses</taxon>
        <taxon>Duplodnaviria</taxon>
        <taxon>Heunggongvirae</taxon>
        <taxon>Uroviricota</taxon>
        <taxon>Caudoviricetes</taxon>
        <taxon>Peduoviridae</taxon>
        <taxon>Maltschvirus</taxon>
        <taxon>Maltschvirus maltsch</taxon>
    </lineage>
</organism>
<evidence type="ECO:0000256" key="1">
    <source>
        <dbReference type="SAM" id="MobiDB-lite"/>
    </source>
</evidence>
<gene>
    <name evidence="2" type="ORF">UFOVP49_125</name>
</gene>
<protein>
    <submittedName>
        <fullName evidence="2">Uncharacterized protein</fullName>
    </submittedName>
</protein>
<reference evidence="2" key="1">
    <citation type="submission" date="2020-04" db="EMBL/GenBank/DDBJ databases">
        <authorList>
            <person name="Chiriac C."/>
            <person name="Salcher M."/>
            <person name="Ghai R."/>
            <person name="Kavagutti S V."/>
        </authorList>
    </citation>
    <scope>NUCLEOTIDE SEQUENCE</scope>
</reference>
<evidence type="ECO:0000313" key="2">
    <source>
        <dbReference type="EMBL" id="CAB4124287.1"/>
    </source>
</evidence>